<feature type="non-terminal residue" evidence="1">
    <location>
        <position position="52"/>
    </location>
</feature>
<gene>
    <name evidence="1" type="ORF">KIL84_000497</name>
</gene>
<dbReference type="Proteomes" id="UP000827986">
    <property type="component" value="Unassembled WGS sequence"/>
</dbReference>
<proteinExistence type="predicted"/>
<sequence>TYLNQNPGSGHTSTLGSLLSSGTGSFCFGQEAVQEQHEGRMKGQDMVRIVAA</sequence>
<accession>A0A9D4ANK1</accession>
<reference evidence="1" key="1">
    <citation type="submission" date="2021-09" db="EMBL/GenBank/DDBJ databases">
        <title>The genome of Mauremys mutica provides insights into the evolution of semi-aquatic lifestyle.</title>
        <authorList>
            <person name="Gong S."/>
            <person name="Gao Y."/>
        </authorList>
    </citation>
    <scope>NUCLEOTIDE SEQUENCE</scope>
    <source>
        <strain evidence="1">MM-2020</strain>
        <tissue evidence="1">Muscle</tissue>
    </source>
</reference>
<evidence type="ECO:0000313" key="1">
    <source>
        <dbReference type="EMBL" id="KAH1169512.1"/>
    </source>
</evidence>
<keyword evidence="2" id="KW-1185">Reference proteome</keyword>
<dbReference type="AlphaFoldDB" id="A0A9D4ANK1"/>
<feature type="non-terminal residue" evidence="1">
    <location>
        <position position="1"/>
    </location>
</feature>
<evidence type="ECO:0000313" key="2">
    <source>
        <dbReference type="Proteomes" id="UP000827986"/>
    </source>
</evidence>
<dbReference type="EMBL" id="JAHDVG010000484">
    <property type="protein sequence ID" value="KAH1169512.1"/>
    <property type="molecule type" value="Genomic_DNA"/>
</dbReference>
<name>A0A9D4ANK1_9SAUR</name>
<protein>
    <submittedName>
        <fullName evidence="1">Uncharacterized protein</fullName>
    </submittedName>
</protein>
<comment type="caution">
    <text evidence="1">The sequence shown here is derived from an EMBL/GenBank/DDBJ whole genome shotgun (WGS) entry which is preliminary data.</text>
</comment>
<organism evidence="1 2">
    <name type="scientific">Mauremys mutica</name>
    <name type="common">yellowpond turtle</name>
    <dbReference type="NCBI Taxonomy" id="74926"/>
    <lineage>
        <taxon>Eukaryota</taxon>
        <taxon>Metazoa</taxon>
        <taxon>Chordata</taxon>
        <taxon>Craniata</taxon>
        <taxon>Vertebrata</taxon>
        <taxon>Euteleostomi</taxon>
        <taxon>Archelosauria</taxon>
        <taxon>Testudinata</taxon>
        <taxon>Testudines</taxon>
        <taxon>Cryptodira</taxon>
        <taxon>Durocryptodira</taxon>
        <taxon>Testudinoidea</taxon>
        <taxon>Geoemydidae</taxon>
        <taxon>Geoemydinae</taxon>
        <taxon>Mauremys</taxon>
    </lineage>
</organism>